<comment type="similarity">
    <text evidence="2 6">Belongs to the class-III pyridoxal-phosphate-dependent aminotransferase family.</text>
</comment>
<accession>A0A844CYB6</accession>
<dbReference type="InterPro" id="IPR005814">
    <property type="entry name" value="Aminotrans_3"/>
</dbReference>
<evidence type="ECO:0000256" key="4">
    <source>
        <dbReference type="ARBA" id="ARBA00022679"/>
    </source>
</evidence>
<organism evidence="8 9">
    <name type="scientific">Roseovarius bejariae</name>
    <dbReference type="NCBI Taxonomy" id="2576383"/>
    <lineage>
        <taxon>Bacteria</taxon>
        <taxon>Pseudomonadati</taxon>
        <taxon>Pseudomonadota</taxon>
        <taxon>Alphaproteobacteria</taxon>
        <taxon>Rhodobacterales</taxon>
        <taxon>Roseobacteraceae</taxon>
        <taxon>Roseovarius</taxon>
    </lineage>
</organism>
<evidence type="ECO:0000313" key="9">
    <source>
        <dbReference type="Proteomes" id="UP000564704"/>
    </source>
</evidence>
<dbReference type="GO" id="GO:0030170">
    <property type="term" value="F:pyridoxal phosphate binding"/>
    <property type="evidence" value="ECO:0007669"/>
    <property type="project" value="InterPro"/>
</dbReference>
<dbReference type="AlphaFoldDB" id="A0A844CYB6"/>
<evidence type="ECO:0000256" key="6">
    <source>
        <dbReference type="RuleBase" id="RU003560"/>
    </source>
</evidence>
<reference evidence="8 9" key="1">
    <citation type="submission" date="2019-05" db="EMBL/GenBank/DDBJ databases">
        <title>Roseovarius bejariae sp. nov., a moderately halophylic bacterium isolated from a saline soil in Rambla Salada (Murcia).</title>
        <authorList>
            <person name="Castro D.J."/>
            <person name="Gomez-Altuve A."/>
            <person name="Reina J.C."/>
            <person name="Rodriguez M."/>
            <person name="Sampedro I."/>
            <person name="Llamas I."/>
            <person name="Martinez-Checa F."/>
        </authorList>
    </citation>
    <scope>NUCLEOTIDE SEQUENCE [LARGE SCALE GENOMIC DNA]</scope>
    <source>
        <strain evidence="8 9">A21</strain>
    </source>
</reference>
<dbReference type="InterPro" id="IPR015422">
    <property type="entry name" value="PyrdxlP-dep_Trfase_small"/>
</dbReference>
<dbReference type="RefSeq" id="WP_154155216.1">
    <property type="nucleotide sequence ID" value="NZ_SZWE01000003.1"/>
</dbReference>
<comment type="catalytic activity">
    <reaction evidence="7">
        <text>L-2,4-diaminobutanoate + 2-oxoglutarate = L-aspartate 4-semialdehyde + L-glutamate</text>
        <dbReference type="Rhea" id="RHEA:11160"/>
        <dbReference type="ChEBI" id="CHEBI:16810"/>
        <dbReference type="ChEBI" id="CHEBI:29985"/>
        <dbReference type="ChEBI" id="CHEBI:58761"/>
        <dbReference type="ChEBI" id="CHEBI:537519"/>
        <dbReference type="EC" id="2.6.1.76"/>
    </reaction>
</comment>
<proteinExistence type="inferred from homology"/>
<dbReference type="GO" id="GO:0047307">
    <property type="term" value="F:diaminobutyrate-pyruvate transaminase activity"/>
    <property type="evidence" value="ECO:0007669"/>
    <property type="project" value="InterPro"/>
</dbReference>
<evidence type="ECO:0000256" key="7">
    <source>
        <dbReference type="RuleBase" id="RU365034"/>
    </source>
</evidence>
<comment type="cofactor">
    <cofactor evidence="1 7">
        <name>pyridoxal 5'-phosphate</name>
        <dbReference type="ChEBI" id="CHEBI:597326"/>
    </cofactor>
</comment>
<dbReference type="Gene3D" id="3.40.640.10">
    <property type="entry name" value="Type I PLP-dependent aspartate aminotransferase-like (Major domain)"/>
    <property type="match status" value="1"/>
</dbReference>
<dbReference type="PANTHER" id="PTHR43552:SF2">
    <property type="entry name" value="DIAMINOBUTYRATE--2-OXOGLUTARATE TRANSAMINASE"/>
    <property type="match status" value="1"/>
</dbReference>
<keyword evidence="5 6" id="KW-0663">Pyridoxal phosphate</keyword>
<evidence type="ECO:0000256" key="3">
    <source>
        <dbReference type="ARBA" id="ARBA00022576"/>
    </source>
</evidence>
<dbReference type="Gene3D" id="3.90.1150.10">
    <property type="entry name" value="Aspartate Aminotransferase, domain 1"/>
    <property type="match status" value="1"/>
</dbReference>
<protein>
    <recommendedName>
        <fullName evidence="7">Diaminobutyrate--2-oxoglutarate transaminase</fullName>
        <ecNumber evidence="7">2.6.1.76</ecNumber>
    </recommendedName>
    <alternativeName>
        <fullName evidence="7">DABA aminotransferase</fullName>
    </alternativeName>
</protein>
<dbReference type="GO" id="GO:0019491">
    <property type="term" value="P:ectoine biosynthetic process"/>
    <property type="evidence" value="ECO:0007669"/>
    <property type="project" value="UniProtKB-UniPathway"/>
</dbReference>
<dbReference type="OrthoDB" id="9801834at2"/>
<dbReference type="GO" id="GO:0045303">
    <property type="term" value="F:diaminobutyrate-2-oxoglutarate transaminase activity"/>
    <property type="evidence" value="ECO:0007669"/>
    <property type="project" value="UniProtKB-EC"/>
</dbReference>
<dbReference type="PANTHER" id="PTHR43552">
    <property type="entry name" value="DIAMINOBUTYRATE--2-OXOGLUTARATE AMINOTRANSFERASE"/>
    <property type="match status" value="1"/>
</dbReference>
<dbReference type="InterPro" id="IPR004637">
    <property type="entry name" value="Dat"/>
</dbReference>
<gene>
    <name evidence="8" type="primary">ectB</name>
    <name evidence="8" type="ORF">FDP25_16785</name>
</gene>
<dbReference type="NCBIfam" id="TIGR02407">
    <property type="entry name" value="ectoine_ectB"/>
    <property type="match status" value="1"/>
</dbReference>
<dbReference type="Pfam" id="PF00202">
    <property type="entry name" value="Aminotran_3"/>
    <property type="match status" value="1"/>
</dbReference>
<keyword evidence="4 7" id="KW-0808">Transferase</keyword>
<dbReference type="InterPro" id="IPR015424">
    <property type="entry name" value="PyrdxlP-dep_Trfase"/>
</dbReference>
<dbReference type="InterPro" id="IPR015421">
    <property type="entry name" value="PyrdxlP-dep_Trfase_major"/>
</dbReference>
<evidence type="ECO:0000256" key="2">
    <source>
        <dbReference type="ARBA" id="ARBA00008954"/>
    </source>
</evidence>
<sequence>MTLESEVRSYCRTFDVEFSTGRGGTMTTTDGRHYRDFLACCGSLNYGHNHPVLKQALTSHIADDGLAMSLDLKSDRKRDFLTAFETHILKPRRLDYVVQLPGPTGANAIEAAIKLARKVTGRNEVIAFTNGFHGCTLGALALTGSGHHRGQSGTLLSGVTRAPYDGYYGPDICTAEMLDKMLSDPSGGLEAPAAIVLEAIQGEGGLNMATPRWTRRIAEIARKHGALLIVDDIQAGCGRSGDFFSFEALRITPDIVTLAKSLSGFGLPMSMVLFRREFDLWLPGEHNGTFRGNSHAFVTATAALDHFWADLGFAKTVKENALFIAGRLKRLAETHGLSTRGRGFMQGLRFDDPVAARRVQLACFKAGLILETCGPHDEVIKLLPALTLTRDELAEGIDILADALATTLSKTEEPA</sequence>
<comment type="pathway">
    <text evidence="7">Amine and polyamine biosynthesis; ectoine biosynthesis; L-ectoine from L-aspartate 4-semialdehyde: step 1/3.</text>
</comment>
<dbReference type="UniPathway" id="UPA00067">
    <property type="reaction ID" value="UER00121"/>
</dbReference>
<keyword evidence="3 7" id="KW-0032">Aminotransferase</keyword>
<dbReference type="EMBL" id="SZWE01000003">
    <property type="protein sequence ID" value="MRU17099.1"/>
    <property type="molecule type" value="Genomic_DNA"/>
</dbReference>
<comment type="function">
    <text evidence="7">Catalyzes reversively the conversion of L-aspartate beta-semialdehyde (ASA) to L-2,4-diaminobutyrate (DABA) by transamination with L-glutamate.</text>
</comment>
<evidence type="ECO:0000313" key="8">
    <source>
        <dbReference type="EMBL" id="MRU17099.1"/>
    </source>
</evidence>
<dbReference type="PROSITE" id="PS00600">
    <property type="entry name" value="AA_TRANSFER_CLASS_3"/>
    <property type="match status" value="1"/>
</dbReference>
<name>A0A844CYB6_9RHOB</name>
<dbReference type="NCBIfam" id="NF006733">
    <property type="entry name" value="PRK09264.1"/>
    <property type="match status" value="1"/>
</dbReference>
<dbReference type="PIRSF" id="PIRSF000521">
    <property type="entry name" value="Transaminase_4ab_Lys_Orn"/>
    <property type="match status" value="1"/>
</dbReference>
<dbReference type="CDD" id="cd00610">
    <property type="entry name" value="OAT_like"/>
    <property type="match status" value="1"/>
</dbReference>
<keyword evidence="9" id="KW-1185">Reference proteome</keyword>
<dbReference type="EC" id="2.6.1.76" evidence="7"/>
<dbReference type="SUPFAM" id="SSF53383">
    <property type="entry name" value="PLP-dependent transferases"/>
    <property type="match status" value="1"/>
</dbReference>
<dbReference type="InterPro" id="IPR049704">
    <property type="entry name" value="Aminotrans_3_PPA_site"/>
</dbReference>
<evidence type="ECO:0000256" key="1">
    <source>
        <dbReference type="ARBA" id="ARBA00001933"/>
    </source>
</evidence>
<comment type="caution">
    <text evidence="8">The sequence shown here is derived from an EMBL/GenBank/DDBJ whole genome shotgun (WGS) entry which is preliminary data.</text>
</comment>
<dbReference type="InterPro" id="IPR012773">
    <property type="entry name" value="Ectoine_EctB"/>
</dbReference>
<dbReference type="Proteomes" id="UP000564704">
    <property type="component" value="Unassembled WGS sequence"/>
</dbReference>
<evidence type="ECO:0000256" key="5">
    <source>
        <dbReference type="ARBA" id="ARBA00022898"/>
    </source>
</evidence>